<name>A0A1F7W978_9BACT</name>
<feature type="signal peptide" evidence="1">
    <location>
        <begin position="1"/>
        <end position="18"/>
    </location>
</feature>
<organism evidence="2 3">
    <name type="scientific">Candidatus Uhrbacteria bacterium RIFOXYB2_FULL_57_15</name>
    <dbReference type="NCBI Taxonomy" id="1802422"/>
    <lineage>
        <taxon>Bacteria</taxon>
        <taxon>Candidatus Uhriibacteriota</taxon>
    </lineage>
</organism>
<dbReference type="PROSITE" id="PS51257">
    <property type="entry name" value="PROKAR_LIPOPROTEIN"/>
    <property type="match status" value="1"/>
</dbReference>
<accession>A0A1F7W978</accession>
<gene>
    <name evidence="2" type="ORF">A2304_01085</name>
</gene>
<evidence type="ECO:0000313" key="3">
    <source>
        <dbReference type="Proteomes" id="UP000176501"/>
    </source>
</evidence>
<protein>
    <submittedName>
        <fullName evidence="2">Uncharacterized protein</fullName>
    </submittedName>
</protein>
<keyword evidence="1" id="KW-0732">Signal</keyword>
<dbReference type="AlphaFoldDB" id="A0A1F7W978"/>
<evidence type="ECO:0000313" key="2">
    <source>
        <dbReference type="EMBL" id="OGL98757.1"/>
    </source>
</evidence>
<feature type="chain" id="PRO_5009533356" evidence="1">
    <location>
        <begin position="19"/>
        <end position="108"/>
    </location>
</feature>
<comment type="caution">
    <text evidence="2">The sequence shown here is derived from an EMBL/GenBank/DDBJ whole genome shotgun (WGS) entry which is preliminary data.</text>
</comment>
<dbReference type="EMBL" id="MGFE01000016">
    <property type="protein sequence ID" value="OGL98757.1"/>
    <property type="molecule type" value="Genomic_DNA"/>
</dbReference>
<dbReference type="Proteomes" id="UP000176501">
    <property type="component" value="Unassembled WGS sequence"/>
</dbReference>
<reference evidence="2 3" key="1">
    <citation type="journal article" date="2016" name="Nat. Commun.">
        <title>Thousands of microbial genomes shed light on interconnected biogeochemical processes in an aquifer system.</title>
        <authorList>
            <person name="Anantharaman K."/>
            <person name="Brown C.T."/>
            <person name="Hug L.A."/>
            <person name="Sharon I."/>
            <person name="Castelle C.J."/>
            <person name="Probst A.J."/>
            <person name="Thomas B.C."/>
            <person name="Singh A."/>
            <person name="Wilkins M.J."/>
            <person name="Karaoz U."/>
            <person name="Brodie E.L."/>
            <person name="Williams K.H."/>
            <person name="Hubbard S.S."/>
            <person name="Banfield J.F."/>
        </authorList>
    </citation>
    <scope>NUCLEOTIDE SEQUENCE [LARGE SCALE GENOMIC DNA]</scope>
</reference>
<evidence type="ECO:0000256" key="1">
    <source>
        <dbReference type="SAM" id="SignalP"/>
    </source>
</evidence>
<sequence length="108" mass="11818">MRLFFALALIGAFILACASEPAAKETYPTVVAEGTYVSLAPTRDGYAIALVYTDQEHHLMSWIFRVETFDTWKIAGTETVSIPDPLYPGNAFVLTKTGPAEFTLAKAQ</sequence>
<proteinExistence type="predicted"/>